<dbReference type="Proteomes" id="UP000037269">
    <property type="component" value="Unassembled WGS sequence"/>
</dbReference>
<keyword evidence="4" id="KW-1185">Reference proteome</keyword>
<protein>
    <submittedName>
        <fullName evidence="3">Uncharacterized membrane-anchored protein YjiN, DUF445 family</fullName>
    </submittedName>
</protein>
<dbReference type="GO" id="GO:0005886">
    <property type="term" value="C:plasma membrane"/>
    <property type="evidence" value="ECO:0007669"/>
    <property type="project" value="TreeGrafter"/>
</dbReference>
<dbReference type="PANTHER" id="PTHR38442:SF1">
    <property type="entry name" value="INNER MEMBRANE PROTEIN"/>
    <property type="match status" value="1"/>
</dbReference>
<feature type="transmembrane region" description="Helical" evidence="1">
    <location>
        <begin position="7"/>
        <end position="26"/>
    </location>
</feature>
<organism evidence="2 4">
    <name type="scientific">Aneurinibacillus migulanus</name>
    <name type="common">Bacillus migulanus</name>
    <dbReference type="NCBI Taxonomy" id="47500"/>
    <lineage>
        <taxon>Bacteria</taxon>
        <taxon>Bacillati</taxon>
        <taxon>Bacillota</taxon>
        <taxon>Bacilli</taxon>
        <taxon>Bacillales</taxon>
        <taxon>Paenibacillaceae</taxon>
        <taxon>Aneurinibacillus group</taxon>
        <taxon>Aneurinibacillus</taxon>
    </lineage>
</organism>
<dbReference type="RefSeq" id="WP_043065594.1">
    <property type="nucleotide sequence ID" value="NZ_BJOA01000022.1"/>
</dbReference>
<evidence type="ECO:0000256" key="1">
    <source>
        <dbReference type="SAM" id="Phobius"/>
    </source>
</evidence>
<dbReference type="PANTHER" id="PTHR38442">
    <property type="entry name" value="INNER MEMBRANE PROTEIN-RELATED"/>
    <property type="match status" value="1"/>
</dbReference>
<dbReference type="GeneID" id="42305100"/>
<accession>A0A0D1VB51</accession>
<gene>
    <name evidence="2" type="ORF">AF333_07810</name>
    <name evidence="3" type="ORF">SAMN04487909_106170</name>
</gene>
<dbReference type="InterPro" id="IPR007383">
    <property type="entry name" value="DUF445"/>
</dbReference>
<proteinExistence type="predicted"/>
<dbReference type="EMBL" id="FNED01000006">
    <property type="protein sequence ID" value="SDI68716.1"/>
    <property type="molecule type" value="Genomic_DNA"/>
</dbReference>
<keyword evidence="1" id="KW-1133">Transmembrane helix</keyword>
<reference evidence="2 4" key="1">
    <citation type="submission" date="2015-07" db="EMBL/GenBank/DDBJ databases">
        <title>Fjat-14205 dsm 2895.</title>
        <authorList>
            <person name="Liu B."/>
            <person name="Wang J."/>
            <person name="Zhu Y."/>
            <person name="Liu G."/>
            <person name="Chen Q."/>
            <person name="Chen Z."/>
            <person name="Lan J."/>
            <person name="Che J."/>
            <person name="Ge C."/>
            <person name="Shi H."/>
            <person name="Pan Z."/>
            <person name="Liu X."/>
        </authorList>
    </citation>
    <scope>NUCLEOTIDE SEQUENCE [LARGE SCALE GENOMIC DNA]</scope>
    <source>
        <strain evidence="2 4">DSM 2895</strain>
    </source>
</reference>
<name>A0A0D1VB51_ANEMI</name>
<evidence type="ECO:0000313" key="2">
    <source>
        <dbReference type="EMBL" id="KON95405.1"/>
    </source>
</evidence>
<evidence type="ECO:0000313" key="3">
    <source>
        <dbReference type="EMBL" id="SDI68716.1"/>
    </source>
</evidence>
<dbReference type="Proteomes" id="UP000182836">
    <property type="component" value="Unassembled WGS sequence"/>
</dbReference>
<dbReference type="Pfam" id="PF04286">
    <property type="entry name" value="DUF445"/>
    <property type="match status" value="1"/>
</dbReference>
<evidence type="ECO:0000313" key="5">
    <source>
        <dbReference type="Proteomes" id="UP000182836"/>
    </source>
</evidence>
<dbReference type="AlphaFoldDB" id="A0A0D1VB51"/>
<keyword evidence="1" id="KW-0472">Membrane</keyword>
<dbReference type="STRING" id="47500.AF333_07810"/>
<dbReference type="EMBL" id="LGUG01000004">
    <property type="protein sequence ID" value="KON95405.1"/>
    <property type="molecule type" value="Genomic_DNA"/>
</dbReference>
<dbReference type="OrthoDB" id="9769590at2"/>
<reference evidence="3 5" key="2">
    <citation type="submission" date="2016-10" db="EMBL/GenBank/DDBJ databases">
        <authorList>
            <person name="de Groot N.N."/>
        </authorList>
    </citation>
    <scope>NUCLEOTIDE SEQUENCE [LARGE SCALE GENOMIC DNA]</scope>
    <source>
        <strain evidence="3 5">DSM 2895</strain>
    </source>
</reference>
<keyword evidence="1" id="KW-0812">Transmembrane</keyword>
<evidence type="ECO:0000313" key="4">
    <source>
        <dbReference type="Proteomes" id="UP000037269"/>
    </source>
</evidence>
<dbReference type="PATRIC" id="fig|47500.8.peg.6215"/>
<sequence length="416" mass="47159">MSGEAKHVAGISLGVMATGFVATLPFPDVAVAKFLQGGFEAGLVGGLADWFAVTALFRHPMGIPIPHTALLPKNRKRITDALVHTLENDWLNKESIEEKIKQIRITEKVLTLLEKEVESPQVRSALVSISEQVVQQIDIEPVLPVIESKLKEYIKSINTAGLLHGFIDKALGEQYEEKAFDFLLGKVSDWAVRSDTRHKLGSMALQALENIELDGFMQFALKSFAGMLNEDKLGGVLQTLLLRGSDDLRRPENKNRQVFLAYVRREIEEARESEGLLATFEKWKYNLAEEVQLHERLSDIAEDLRKQALEFIRNDAYLDDFALPFLRRLIQKVRANEEMMVRFEAWLQRQIAVLVEQNHSKIGKLVRENLDKLDNETLIEMMEDKIGKDIQWIRVNGAVCGFLIGLVLVTIKSFIL</sequence>